<dbReference type="AlphaFoldDB" id="A0A7R9TNC0"/>
<sequence length="197" mass="21160">MLSLTAVPTAARAPARPAQSRRAARGMKFMKKLGLQKPDWLPDFGKPKEFTGQSKQVAELKFSDISADKMWATISPFAAPYVEKAGVVAASEATGDTVGSTRTISVIGTDASFEEVLVLADAEKKAFAYSITDCAKTPFPLTTYGSKCYVMEDGEGCSVTWTGWYDIVEGTKDEEVPDFVGLYTGFINAAAEDARSA</sequence>
<reference evidence="2" key="1">
    <citation type="submission" date="2021-01" db="EMBL/GenBank/DDBJ databases">
        <authorList>
            <person name="Corre E."/>
            <person name="Pelletier E."/>
            <person name="Niang G."/>
            <person name="Scheremetjew M."/>
            <person name="Finn R."/>
            <person name="Kale V."/>
            <person name="Holt S."/>
            <person name="Cochrane G."/>
            <person name="Meng A."/>
            <person name="Brown T."/>
            <person name="Cohen L."/>
        </authorList>
    </citation>
    <scope>NUCLEOTIDE SEQUENCE</scope>
    <source>
        <strain evidence="2">CCMP1413</strain>
    </source>
</reference>
<evidence type="ECO:0008006" key="3">
    <source>
        <dbReference type="Google" id="ProtNLM"/>
    </source>
</evidence>
<organism evidence="2">
    <name type="scientific">Prasinoderma coloniale</name>
    <dbReference type="NCBI Taxonomy" id="156133"/>
    <lineage>
        <taxon>Eukaryota</taxon>
        <taxon>Viridiplantae</taxon>
        <taxon>Prasinodermophyta</taxon>
        <taxon>Prasinodermophyceae</taxon>
        <taxon>Prasinodermales</taxon>
        <taxon>Prasinodermaceae</taxon>
        <taxon>Prasinoderma</taxon>
    </lineage>
</organism>
<accession>A0A7R9TNC0</accession>
<feature type="compositionally biased region" description="Low complexity" evidence="1">
    <location>
        <begin position="1"/>
        <end position="21"/>
    </location>
</feature>
<dbReference type="SUPFAM" id="SSF55961">
    <property type="entry name" value="Bet v1-like"/>
    <property type="match status" value="1"/>
</dbReference>
<dbReference type="InterPro" id="IPR023393">
    <property type="entry name" value="START-like_dom_sf"/>
</dbReference>
<gene>
    <name evidence="2" type="ORF">PCOL08062_LOCUS6216</name>
</gene>
<dbReference type="EMBL" id="HBDZ01008127">
    <property type="protein sequence ID" value="CAD8239587.1"/>
    <property type="molecule type" value="Transcribed_RNA"/>
</dbReference>
<dbReference type="Gene3D" id="3.30.530.20">
    <property type="match status" value="1"/>
</dbReference>
<dbReference type="InterPro" id="IPR019587">
    <property type="entry name" value="Polyketide_cyclase/dehydratase"/>
</dbReference>
<evidence type="ECO:0000313" key="2">
    <source>
        <dbReference type="EMBL" id="CAD8239587.1"/>
    </source>
</evidence>
<feature type="region of interest" description="Disordered" evidence="1">
    <location>
        <begin position="1"/>
        <end position="23"/>
    </location>
</feature>
<protein>
    <recommendedName>
        <fullName evidence="3">Bet v I/Major latex protein domain-containing protein</fullName>
    </recommendedName>
</protein>
<dbReference type="Pfam" id="PF10604">
    <property type="entry name" value="Polyketide_cyc2"/>
    <property type="match status" value="1"/>
</dbReference>
<evidence type="ECO:0000256" key="1">
    <source>
        <dbReference type="SAM" id="MobiDB-lite"/>
    </source>
</evidence>
<proteinExistence type="predicted"/>
<name>A0A7R9TNC0_9VIRI</name>
<dbReference type="CDD" id="cd07821">
    <property type="entry name" value="PYR_PYL_RCAR_like"/>
    <property type="match status" value="1"/>
</dbReference>